<keyword evidence="4" id="KW-1185">Reference proteome</keyword>
<protein>
    <submittedName>
        <fullName evidence="2 3">Uncharacterized protein</fullName>
    </submittedName>
</protein>
<dbReference type="AlphaFoldDB" id="R7UUR9"/>
<accession>R7UUR9</accession>
<organism evidence="2">
    <name type="scientific">Capitella teleta</name>
    <name type="common">Polychaete worm</name>
    <dbReference type="NCBI Taxonomy" id="283909"/>
    <lineage>
        <taxon>Eukaryota</taxon>
        <taxon>Metazoa</taxon>
        <taxon>Spiralia</taxon>
        <taxon>Lophotrochozoa</taxon>
        <taxon>Annelida</taxon>
        <taxon>Polychaeta</taxon>
        <taxon>Sedentaria</taxon>
        <taxon>Scolecida</taxon>
        <taxon>Capitellidae</taxon>
        <taxon>Capitella</taxon>
    </lineage>
</organism>
<feature type="region of interest" description="Disordered" evidence="1">
    <location>
        <begin position="1"/>
        <end position="46"/>
    </location>
</feature>
<dbReference type="InterPro" id="IPR013761">
    <property type="entry name" value="SAM/pointed_sf"/>
</dbReference>
<feature type="region of interest" description="Disordered" evidence="1">
    <location>
        <begin position="66"/>
        <end position="188"/>
    </location>
</feature>
<name>R7UUR9_CAPTE</name>
<dbReference type="Proteomes" id="UP000014760">
    <property type="component" value="Unassembled WGS sequence"/>
</dbReference>
<dbReference type="PANTHER" id="PTHR14454">
    <property type="entry name" value="GRB2-ASSOCIATED AND REGULATOR OF MAPK PROTEIN FAMILY MEMBER"/>
    <property type="match status" value="1"/>
</dbReference>
<sequence>MTYAQVKQRPSEKNKRETLPPLVNAPSGHLRPDLQSPRPETPFSEIDGEDLQEMFLSVVSLVEEQDKLEEKRQRSLQRGEATEHRVVVETHQIPVGQQSYLNAAFQPDDGAAEKPRQKKIPPKVEKKPSKSSKQQQKVDYKNVRNQFEARKGSGSSEEQSGRIVVNRKNDHPPPRAVVQPTMKESPSPLVTGNIVQVTITENDLVDRRASTVSVSKIEAIEDVPEDLDGLTVSDVCQCLRLLNMDSHVKHFQKHQVDGGLLADMKEKVLTDEFKFTPFNASKLMRFARGWRPKLV</sequence>
<evidence type="ECO:0000313" key="2">
    <source>
        <dbReference type="EMBL" id="ELU07116.1"/>
    </source>
</evidence>
<dbReference type="STRING" id="283909.R7UUR9"/>
<dbReference type="Gene3D" id="1.10.150.50">
    <property type="entry name" value="Transcription Factor, Ets-1"/>
    <property type="match status" value="1"/>
</dbReference>
<dbReference type="HOGENOM" id="CLU_944121_0_0_1"/>
<feature type="compositionally biased region" description="Basic and acidic residues" evidence="1">
    <location>
        <begin position="9"/>
        <end position="18"/>
    </location>
</feature>
<reference evidence="2 4" key="2">
    <citation type="journal article" date="2013" name="Nature">
        <title>Insights into bilaterian evolution from three spiralian genomes.</title>
        <authorList>
            <person name="Simakov O."/>
            <person name="Marletaz F."/>
            <person name="Cho S.J."/>
            <person name="Edsinger-Gonzales E."/>
            <person name="Havlak P."/>
            <person name="Hellsten U."/>
            <person name="Kuo D.H."/>
            <person name="Larsson T."/>
            <person name="Lv J."/>
            <person name="Arendt D."/>
            <person name="Savage R."/>
            <person name="Osoegawa K."/>
            <person name="de Jong P."/>
            <person name="Grimwood J."/>
            <person name="Chapman J.A."/>
            <person name="Shapiro H."/>
            <person name="Aerts A."/>
            <person name="Otillar R.P."/>
            <person name="Terry A.Y."/>
            <person name="Boore J.L."/>
            <person name="Grigoriev I.V."/>
            <person name="Lindberg D.R."/>
            <person name="Seaver E.C."/>
            <person name="Weisblat D.A."/>
            <person name="Putnam N.H."/>
            <person name="Rokhsar D.S."/>
        </authorList>
    </citation>
    <scope>NUCLEOTIDE SEQUENCE</scope>
    <source>
        <strain evidence="2 4">I ESC-2004</strain>
    </source>
</reference>
<evidence type="ECO:0000313" key="3">
    <source>
        <dbReference type="EnsemblMetazoa" id="CapteP220023"/>
    </source>
</evidence>
<dbReference type="OrthoDB" id="6158441at2759"/>
<dbReference type="EMBL" id="AMQN01007173">
    <property type="status" value="NOT_ANNOTATED_CDS"/>
    <property type="molecule type" value="Genomic_DNA"/>
</dbReference>
<reference evidence="4" key="1">
    <citation type="submission" date="2012-12" db="EMBL/GenBank/DDBJ databases">
        <authorList>
            <person name="Hellsten U."/>
            <person name="Grimwood J."/>
            <person name="Chapman J.A."/>
            <person name="Shapiro H."/>
            <person name="Aerts A."/>
            <person name="Otillar R.P."/>
            <person name="Terry A.Y."/>
            <person name="Boore J.L."/>
            <person name="Simakov O."/>
            <person name="Marletaz F."/>
            <person name="Cho S.-J."/>
            <person name="Edsinger-Gonzales E."/>
            <person name="Havlak P."/>
            <person name="Kuo D.-H."/>
            <person name="Larsson T."/>
            <person name="Lv J."/>
            <person name="Arendt D."/>
            <person name="Savage R."/>
            <person name="Osoegawa K."/>
            <person name="de Jong P."/>
            <person name="Lindberg D.R."/>
            <person name="Seaver E.C."/>
            <person name="Weisblat D.A."/>
            <person name="Putnam N.H."/>
            <person name="Grigoriev I.V."/>
            <person name="Rokhsar D.S."/>
        </authorList>
    </citation>
    <scope>NUCLEOTIDE SEQUENCE</scope>
    <source>
        <strain evidence="4">I ESC-2004</strain>
    </source>
</reference>
<reference evidence="3" key="3">
    <citation type="submission" date="2015-06" db="UniProtKB">
        <authorList>
            <consortium name="EnsemblMetazoa"/>
        </authorList>
    </citation>
    <scope>IDENTIFICATION</scope>
</reference>
<proteinExistence type="predicted"/>
<feature type="compositionally biased region" description="Basic and acidic residues" evidence="1">
    <location>
        <begin position="136"/>
        <end position="151"/>
    </location>
</feature>
<dbReference type="EMBL" id="KB300141">
    <property type="protein sequence ID" value="ELU07116.1"/>
    <property type="molecule type" value="Genomic_DNA"/>
</dbReference>
<dbReference type="SUPFAM" id="SSF47769">
    <property type="entry name" value="SAM/Pointed domain"/>
    <property type="match status" value="1"/>
</dbReference>
<dbReference type="EnsemblMetazoa" id="CapteT220023">
    <property type="protein sequence ID" value="CapteP220023"/>
    <property type="gene ID" value="CapteG220023"/>
</dbReference>
<evidence type="ECO:0000313" key="4">
    <source>
        <dbReference type="Proteomes" id="UP000014760"/>
    </source>
</evidence>
<gene>
    <name evidence="2" type="ORF">CAPTEDRAFT_220023</name>
</gene>
<dbReference type="InterPro" id="IPR052281">
    <property type="entry name" value="GAREM"/>
</dbReference>
<evidence type="ECO:0000256" key="1">
    <source>
        <dbReference type="SAM" id="MobiDB-lite"/>
    </source>
</evidence>
<dbReference type="PANTHER" id="PTHR14454:SF11">
    <property type="entry name" value="SERRANO, ISOFORM F"/>
    <property type="match status" value="1"/>
</dbReference>